<reference evidence="1 2" key="1">
    <citation type="submission" date="2018-06" db="EMBL/GenBank/DDBJ databases">
        <title>Thermoflavimicrobium daqus sp. nov., a thermophilic microbe isolated from Moutai-flavour Daqu.</title>
        <authorList>
            <person name="Wang X."/>
            <person name="Zhou H."/>
        </authorList>
    </citation>
    <scope>NUCLEOTIDE SEQUENCE [LARGE SCALE GENOMIC DNA]</scope>
    <source>
        <strain evidence="1 2">FBKL4.011</strain>
    </source>
</reference>
<dbReference type="OrthoDB" id="2989930at2"/>
<evidence type="ECO:0000313" key="1">
    <source>
        <dbReference type="EMBL" id="RAL25699.1"/>
    </source>
</evidence>
<proteinExistence type="predicted"/>
<sequence length="62" mass="7191">MQGERETISYDKTYQIGGSTVHIVAPKISEEERQRRLKEIARVVMMLLETLNDGSNNRVRDK</sequence>
<keyword evidence="2" id="KW-1185">Reference proteome</keyword>
<organism evidence="1 2">
    <name type="scientific">Thermoflavimicrobium daqui</name>
    <dbReference type="NCBI Taxonomy" id="2137476"/>
    <lineage>
        <taxon>Bacteria</taxon>
        <taxon>Bacillati</taxon>
        <taxon>Bacillota</taxon>
        <taxon>Bacilli</taxon>
        <taxon>Bacillales</taxon>
        <taxon>Thermoactinomycetaceae</taxon>
        <taxon>Thermoflavimicrobium</taxon>
    </lineage>
</organism>
<reference evidence="1 2" key="2">
    <citation type="submission" date="2018-06" db="EMBL/GenBank/DDBJ databases">
        <authorList>
            <person name="Zhirakovskaya E."/>
        </authorList>
    </citation>
    <scope>NUCLEOTIDE SEQUENCE [LARGE SCALE GENOMIC DNA]</scope>
    <source>
        <strain evidence="1 2">FBKL4.011</strain>
    </source>
</reference>
<comment type="caution">
    <text evidence="1">The sequence shown here is derived from an EMBL/GenBank/DDBJ whole genome shotgun (WGS) entry which is preliminary data.</text>
</comment>
<dbReference type="AlphaFoldDB" id="A0A364K5W1"/>
<dbReference type="EMBL" id="QJKK01000003">
    <property type="protein sequence ID" value="RAL25699.1"/>
    <property type="molecule type" value="Genomic_DNA"/>
</dbReference>
<name>A0A364K5W1_9BACL</name>
<protein>
    <submittedName>
        <fullName evidence="1">Uncharacterized protein</fullName>
    </submittedName>
</protein>
<evidence type="ECO:0000313" key="2">
    <source>
        <dbReference type="Proteomes" id="UP000251213"/>
    </source>
</evidence>
<accession>A0A364K5W1</accession>
<gene>
    <name evidence="1" type="ORF">DL897_06385</name>
</gene>
<dbReference type="Proteomes" id="UP000251213">
    <property type="component" value="Unassembled WGS sequence"/>
</dbReference>
<dbReference type="RefSeq" id="WP_113658313.1">
    <property type="nucleotide sequence ID" value="NZ_KZ845665.1"/>
</dbReference>